<keyword evidence="2" id="KW-0645">Protease</keyword>
<gene>
    <name evidence="2" type="ORF">C3K47_06925</name>
</gene>
<keyword evidence="3" id="KW-1185">Reference proteome</keyword>
<evidence type="ECO:0000313" key="3">
    <source>
        <dbReference type="Proteomes" id="UP000236893"/>
    </source>
</evidence>
<accession>A0A2S5A4H3</accession>
<sequence>MYGDLNLSNEIERYLKGEMTEAERKHFDSLREADADLDHKVVEQEQFMGKLRAVANRRTLKAQLNEFHAELNIEQISSEVKPKEAKVIQLFRKYTSNIAVAASVAILTIFGTLFVTNPGKQNSTYSALRRDMESIKRSQNALIRNINSTKSHSKMPSAPGTFGGTSFVLSSDGFLITNYHVINGADSIYIQNEKGDAFKVKTVYSDPVFDLAVLKIDDPTFKSFGSLPYTFKKSKSDLGEEVFTLGFPRDEMVYGKGYLSSATGFGGDTIAYQVSIPANPGNSGGPVVDSKGNVVGVISGKQTLTEGATFAVRSQSILKFINSIPQDSLKDKITVNKKNTLSGLPRTQQIKKLQDYVFMVKVYN</sequence>
<dbReference type="SUPFAM" id="SSF50494">
    <property type="entry name" value="Trypsin-like serine proteases"/>
    <property type="match status" value="1"/>
</dbReference>
<protein>
    <submittedName>
        <fullName evidence="2">Serine protease</fullName>
    </submittedName>
</protein>
<dbReference type="PANTHER" id="PTHR43019">
    <property type="entry name" value="SERINE ENDOPROTEASE DEGS"/>
    <property type="match status" value="1"/>
</dbReference>
<dbReference type="GO" id="GO:0004252">
    <property type="term" value="F:serine-type endopeptidase activity"/>
    <property type="evidence" value="ECO:0007669"/>
    <property type="project" value="InterPro"/>
</dbReference>
<dbReference type="InterPro" id="IPR001940">
    <property type="entry name" value="Peptidase_S1C"/>
</dbReference>
<dbReference type="Pfam" id="PF13365">
    <property type="entry name" value="Trypsin_2"/>
    <property type="match status" value="1"/>
</dbReference>
<dbReference type="EMBL" id="PQVF01000004">
    <property type="protein sequence ID" value="POY37490.1"/>
    <property type="molecule type" value="Genomic_DNA"/>
</dbReference>
<proteinExistence type="predicted"/>
<keyword evidence="1" id="KW-0472">Membrane</keyword>
<dbReference type="PRINTS" id="PR00834">
    <property type="entry name" value="PROTEASES2C"/>
</dbReference>
<keyword evidence="1" id="KW-0812">Transmembrane</keyword>
<dbReference type="RefSeq" id="WP_103788397.1">
    <property type="nucleotide sequence ID" value="NZ_PQVF01000004.1"/>
</dbReference>
<dbReference type="PANTHER" id="PTHR43019:SF23">
    <property type="entry name" value="PROTEASE DO-LIKE 5, CHLOROPLASTIC"/>
    <property type="match status" value="1"/>
</dbReference>
<dbReference type="AlphaFoldDB" id="A0A2S5A4H3"/>
<name>A0A2S5A4H3_9SPHI</name>
<dbReference type="InterPro" id="IPR043504">
    <property type="entry name" value="Peptidase_S1_PA_chymotrypsin"/>
</dbReference>
<reference evidence="2 3" key="1">
    <citation type="submission" date="2018-01" db="EMBL/GenBank/DDBJ databases">
        <authorList>
            <person name="Gaut B.S."/>
            <person name="Morton B.R."/>
            <person name="Clegg M.T."/>
            <person name="Duvall M.R."/>
        </authorList>
    </citation>
    <scope>NUCLEOTIDE SEQUENCE [LARGE SCALE GENOMIC DNA]</scope>
    <source>
        <strain evidence="2 3">HR-AV</strain>
    </source>
</reference>
<dbReference type="GO" id="GO:0006508">
    <property type="term" value="P:proteolysis"/>
    <property type="evidence" value="ECO:0007669"/>
    <property type="project" value="UniProtKB-KW"/>
</dbReference>
<dbReference type="OrthoDB" id="9766361at2"/>
<keyword evidence="1" id="KW-1133">Transmembrane helix</keyword>
<dbReference type="Gene3D" id="2.40.10.10">
    <property type="entry name" value="Trypsin-like serine proteases"/>
    <property type="match status" value="2"/>
</dbReference>
<evidence type="ECO:0000313" key="2">
    <source>
        <dbReference type="EMBL" id="POY37490.1"/>
    </source>
</evidence>
<dbReference type="Proteomes" id="UP000236893">
    <property type="component" value="Unassembled WGS sequence"/>
</dbReference>
<comment type="caution">
    <text evidence="2">The sequence shown here is derived from an EMBL/GenBank/DDBJ whole genome shotgun (WGS) entry which is preliminary data.</text>
</comment>
<feature type="transmembrane region" description="Helical" evidence="1">
    <location>
        <begin position="94"/>
        <end position="115"/>
    </location>
</feature>
<dbReference type="InterPro" id="IPR009003">
    <property type="entry name" value="Peptidase_S1_PA"/>
</dbReference>
<organism evidence="2 3">
    <name type="scientific">Solitalea longa</name>
    <dbReference type="NCBI Taxonomy" id="2079460"/>
    <lineage>
        <taxon>Bacteria</taxon>
        <taxon>Pseudomonadati</taxon>
        <taxon>Bacteroidota</taxon>
        <taxon>Sphingobacteriia</taxon>
        <taxon>Sphingobacteriales</taxon>
        <taxon>Sphingobacteriaceae</taxon>
        <taxon>Solitalea</taxon>
    </lineage>
</organism>
<keyword evidence="2" id="KW-0378">Hydrolase</keyword>
<evidence type="ECO:0000256" key="1">
    <source>
        <dbReference type="SAM" id="Phobius"/>
    </source>
</evidence>